<dbReference type="Gene3D" id="3.90.1150.10">
    <property type="entry name" value="Aspartate Aminotransferase, domain 1"/>
    <property type="match status" value="1"/>
</dbReference>
<dbReference type="Pfam" id="PF01053">
    <property type="entry name" value="Cys_Met_Meta_PP"/>
    <property type="match status" value="1"/>
</dbReference>
<dbReference type="AlphaFoldDB" id="A0AAD9SXE8"/>
<dbReference type="InterPro" id="IPR015424">
    <property type="entry name" value="PyrdxlP-dep_Trfase"/>
</dbReference>
<dbReference type="SUPFAM" id="SSF53383">
    <property type="entry name" value="PLP-dependent transferases"/>
    <property type="match status" value="1"/>
</dbReference>
<proteinExistence type="inferred from homology"/>
<keyword evidence="3" id="KW-0808">Transferase</keyword>
<sequence>MTDTKELEKPVYEFESLGVHAGLSRKENEVKDAAIYASTSFVFENSAHGAAIFNMTAEAYCYSRIANPTVTVLETRMAALEGGEAALATSSGAAALLTTITALAQRGSNIVVASQISVSTSRLFQHRLKNLGISARIVVDGHAEHVSQAIDDETKFVFAESVPIDDLLATDIEALAVLAHSKGLPLVVDNTAGAGGFLIRPIDHGADVVVQDAGPWLSISGSSSAGIIVDSGKFDWAKSTRRFPQFFEPSPGFHGLKIWEKFKNKSFVAYARAAVMRDAGPCLNPFEAFQLIAGLETLAVRVERISSNAIVVAKWIEGIKDERHGGVVAVSYPGLSLPFKKRGHGGVLSVVLEDSEALQRLCSKTTLVSIGQSIGGSRTIIVPRYSSSNNARSDGKPQAWISVGLENQNDILKDLEHAFSDSG</sequence>
<dbReference type="GO" id="GO:0071269">
    <property type="term" value="P:L-homocysteine biosynthetic process"/>
    <property type="evidence" value="ECO:0007669"/>
    <property type="project" value="TreeGrafter"/>
</dbReference>
<name>A0AAD9SXE8_9HELO</name>
<dbReference type="Gene3D" id="3.40.640.10">
    <property type="entry name" value="Type I PLP-dependent aspartate aminotransferase-like (Major domain)"/>
    <property type="match status" value="1"/>
</dbReference>
<evidence type="ECO:0000313" key="7">
    <source>
        <dbReference type="Proteomes" id="UP001285354"/>
    </source>
</evidence>
<dbReference type="GO" id="GO:0005737">
    <property type="term" value="C:cytoplasm"/>
    <property type="evidence" value="ECO:0007669"/>
    <property type="project" value="TreeGrafter"/>
</dbReference>
<evidence type="ECO:0000313" key="6">
    <source>
        <dbReference type="EMBL" id="KAK2624884.1"/>
    </source>
</evidence>
<dbReference type="InterPro" id="IPR015421">
    <property type="entry name" value="PyrdxlP-dep_Trfase_major"/>
</dbReference>
<evidence type="ECO:0008006" key="8">
    <source>
        <dbReference type="Google" id="ProtNLM"/>
    </source>
</evidence>
<comment type="caution">
    <text evidence="6">The sequence shown here is derived from an EMBL/GenBank/DDBJ whole genome shotgun (WGS) entry which is preliminary data.</text>
</comment>
<evidence type="ECO:0000256" key="5">
    <source>
        <dbReference type="RuleBase" id="RU362118"/>
    </source>
</evidence>
<dbReference type="PANTHER" id="PTHR43797:SF2">
    <property type="entry name" value="HOMOCYSTEINE_CYSTEINE SYNTHASE"/>
    <property type="match status" value="1"/>
</dbReference>
<keyword evidence="7" id="KW-1185">Reference proteome</keyword>
<evidence type="ECO:0000256" key="2">
    <source>
        <dbReference type="ARBA" id="ARBA00009077"/>
    </source>
</evidence>
<organism evidence="6 7">
    <name type="scientific">Diplocarpon rosae</name>
    <dbReference type="NCBI Taxonomy" id="946125"/>
    <lineage>
        <taxon>Eukaryota</taxon>
        <taxon>Fungi</taxon>
        <taxon>Dikarya</taxon>
        <taxon>Ascomycota</taxon>
        <taxon>Pezizomycotina</taxon>
        <taxon>Leotiomycetes</taxon>
        <taxon>Helotiales</taxon>
        <taxon>Drepanopezizaceae</taxon>
        <taxon>Diplocarpon</taxon>
    </lineage>
</organism>
<dbReference type="Proteomes" id="UP001285354">
    <property type="component" value="Unassembled WGS sequence"/>
</dbReference>
<gene>
    <name evidence="6" type="ORF">QTJ16_006077</name>
</gene>
<dbReference type="EMBL" id="JAUBYV010000009">
    <property type="protein sequence ID" value="KAK2624884.1"/>
    <property type="molecule type" value="Genomic_DNA"/>
</dbReference>
<dbReference type="InterPro" id="IPR006235">
    <property type="entry name" value="OAc-hSer/O-AcSer_sulfhydrylase"/>
</dbReference>
<keyword evidence="4 5" id="KW-0663">Pyridoxal phosphate</keyword>
<protein>
    <recommendedName>
        <fullName evidence="8">O-acetylhomoserine (Thiol)-lyase</fullName>
    </recommendedName>
</protein>
<dbReference type="PIRSF" id="PIRSF001434">
    <property type="entry name" value="CGS"/>
    <property type="match status" value="1"/>
</dbReference>
<dbReference type="GO" id="GO:0006535">
    <property type="term" value="P:cysteine biosynthetic process from serine"/>
    <property type="evidence" value="ECO:0007669"/>
    <property type="project" value="TreeGrafter"/>
</dbReference>
<dbReference type="InterPro" id="IPR000277">
    <property type="entry name" value="Cys/Met-Metab_PyrdxlP-dep_enz"/>
</dbReference>
<comment type="similarity">
    <text evidence="2 5">Belongs to the trans-sulfuration enzymes family.</text>
</comment>
<dbReference type="GO" id="GO:0004124">
    <property type="term" value="F:cysteine synthase activity"/>
    <property type="evidence" value="ECO:0007669"/>
    <property type="project" value="TreeGrafter"/>
</dbReference>
<comment type="cofactor">
    <cofactor evidence="1 5">
        <name>pyridoxal 5'-phosphate</name>
        <dbReference type="ChEBI" id="CHEBI:597326"/>
    </cofactor>
</comment>
<evidence type="ECO:0000256" key="4">
    <source>
        <dbReference type="ARBA" id="ARBA00022898"/>
    </source>
</evidence>
<dbReference type="GO" id="GO:0030170">
    <property type="term" value="F:pyridoxal phosphate binding"/>
    <property type="evidence" value="ECO:0007669"/>
    <property type="project" value="InterPro"/>
</dbReference>
<reference evidence="6" key="1">
    <citation type="submission" date="2023-06" db="EMBL/GenBank/DDBJ databases">
        <title>Draft genome of Marssonina rosae.</title>
        <authorList>
            <person name="Cheng Q."/>
        </authorList>
    </citation>
    <scope>NUCLEOTIDE SEQUENCE</scope>
    <source>
        <strain evidence="6">R4</strain>
    </source>
</reference>
<dbReference type="InterPro" id="IPR015422">
    <property type="entry name" value="PyrdxlP-dep_Trfase_small"/>
</dbReference>
<dbReference type="GO" id="GO:0019346">
    <property type="term" value="P:transsulfuration"/>
    <property type="evidence" value="ECO:0007669"/>
    <property type="project" value="InterPro"/>
</dbReference>
<dbReference type="GO" id="GO:0003961">
    <property type="term" value="F:O-acetylhomoserine aminocarboxypropyltransferase activity"/>
    <property type="evidence" value="ECO:0007669"/>
    <property type="project" value="TreeGrafter"/>
</dbReference>
<dbReference type="PANTHER" id="PTHR43797">
    <property type="entry name" value="HOMOCYSTEINE/CYSTEINE SYNTHASE"/>
    <property type="match status" value="1"/>
</dbReference>
<evidence type="ECO:0000256" key="1">
    <source>
        <dbReference type="ARBA" id="ARBA00001933"/>
    </source>
</evidence>
<accession>A0AAD9SXE8</accession>
<evidence type="ECO:0000256" key="3">
    <source>
        <dbReference type="ARBA" id="ARBA00022679"/>
    </source>
</evidence>